<evidence type="ECO:0000313" key="3">
    <source>
        <dbReference type="Proteomes" id="UP000256763"/>
    </source>
</evidence>
<feature type="domain" description="FAD-binding FR-type" evidence="1">
    <location>
        <begin position="50"/>
        <end position="145"/>
    </location>
</feature>
<reference evidence="3" key="1">
    <citation type="submission" date="2017-05" db="EMBL/GenBank/DDBJ databases">
        <authorList>
            <person name="Sharma S."/>
            <person name="Sidhu C."/>
            <person name="Pinnaka A.K."/>
        </authorList>
    </citation>
    <scope>NUCLEOTIDE SEQUENCE [LARGE SCALE GENOMIC DNA]</scope>
    <source>
        <strain evidence="3">AK93</strain>
    </source>
</reference>
<proteinExistence type="predicted"/>
<dbReference type="GO" id="GO:0016491">
    <property type="term" value="F:oxidoreductase activity"/>
    <property type="evidence" value="ECO:0007669"/>
    <property type="project" value="InterPro"/>
</dbReference>
<dbReference type="InterPro" id="IPR008333">
    <property type="entry name" value="Cbr1-like_FAD-bd_dom"/>
</dbReference>
<dbReference type="Proteomes" id="UP000256763">
    <property type="component" value="Unassembled WGS sequence"/>
</dbReference>
<dbReference type="PANTHER" id="PTHR47354">
    <property type="entry name" value="NADH OXIDOREDUCTASE HCR"/>
    <property type="match status" value="1"/>
</dbReference>
<dbReference type="AlphaFoldDB" id="A0A3E0WLU2"/>
<dbReference type="Gene3D" id="3.40.50.80">
    <property type="entry name" value="Nucleotide-binding domain of ferredoxin-NADP reductase (FNR) module"/>
    <property type="match status" value="1"/>
</dbReference>
<dbReference type="PROSITE" id="PS51384">
    <property type="entry name" value="FAD_FR"/>
    <property type="match status" value="1"/>
</dbReference>
<sequence length="283" mass="31754">MAGSASIRLEIARRRVEFACRCLLRRPALEDARLYDLVGHLNSGAPSRKHRNDYAQLLEVATPADDLRIIRTSKPANLRYRAGQSAKLELSGVRRRYSFASIPNDEWLEFFVELRPGGKFSEQLRDAKPGVELRVDGVKGKLSLQEGARYHLMVATVTGLSPLLSLLRDHWTSETSTEQRFIVLQGASYRNEFGYAPVLAELAHKHSGELLYLPTVSRPDAEENRGWDGATGRVEQWVDPVIDSLELRPTNTAIYACGQPDMVQAVKARYEAGGFVVRTEPYD</sequence>
<dbReference type="SUPFAM" id="SSF63380">
    <property type="entry name" value="Riboflavin synthase domain-like"/>
    <property type="match status" value="1"/>
</dbReference>
<dbReference type="Gene3D" id="2.40.30.10">
    <property type="entry name" value="Translation factors"/>
    <property type="match status" value="1"/>
</dbReference>
<dbReference type="Pfam" id="PF00175">
    <property type="entry name" value="NAD_binding_1"/>
    <property type="match status" value="1"/>
</dbReference>
<gene>
    <name evidence="2" type="ORF">CAL65_18325</name>
</gene>
<evidence type="ECO:0000313" key="2">
    <source>
        <dbReference type="EMBL" id="RFA33121.1"/>
    </source>
</evidence>
<dbReference type="InterPro" id="IPR050415">
    <property type="entry name" value="MRET"/>
</dbReference>
<accession>A0A3E0WLU2</accession>
<dbReference type="Pfam" id="PF00970">
    <property type="entry name" value="FAD_binding_6"/>
    <property type="match status" value="1"/>
</dbReference>
<dbReference type="OrthoDB" id="9784483at2"/>
<dbReference type="EMBL" id="NFZW01000023">
    <property type="protein sequence ID" value="RFA33121.1"/>
    <property type="molecule type" value="Genomic_DNA"/>
</dbReference>
<evidence type="ECO:0000259" key="1">
    <source>
        <dbReference type="PROSITE" id="PS51384"/>
    </source>
</evidence>
<name>A0A3E0WLU2_9GAMM</name>
<keyword evidence="3" id="KW-1185">Reference proteome</keyword>
<dbReference type="InterPro" id="IPR017938">
    <property type="entry name" value="Riboflavin_synthase-like_b-brl"/>
</dbReference>
<protein>
    <recommendedName>
        <fullName evidence="1">FAD-binding FR-type domain-containing protein</fullName>
    </recommendedName>
</protein>
<dbReference type="PRINTS" id="PR00410">
    <property type="entry name" value="PHEHYDRXLASE"/>
</dbReference>
<organism evidence="2 3">
    <name type="scientific">Alkalilimnicola ehrlichii</name>
    <dbReference type="NCBI Taxonomy" id="351052"/>
    <lineage>
        <taxon>Bacteria</taxon>
        <taxon>Pseudomonadati</taxon>
        <taxon>Pseudomonadota</taxon>
        <taxon>Gammaproteobacteria</taxon>
        <taxon>Chromatiales</taxon>
        <taxon>Ectothiorhodospiraceae</taxon>
        <taxon>Alkalilimnicola</taxon>
    </lineage>
</organism>
<comment type="caution">
    <text evidence="2">The sequence shown here is derived from an EMBL/GenBank/DDBJ whole genome shotgun (WGS) entry which is preliminary data.</text>
</comment>
<dbReference type="InterPro" id="IPR001433">
    <property type="entry name" value="OxRdtase_FAD/NAD-bd"/>
</dbReference>
<dbReference type="InterPro" id="IPR039261">
    <property type="entry name" value="FNR_nucleotide-bd"/>
</dbReference>
<dbReference type="SUPFAM" id="SSF52343">
    <property type="entry name" value="Ferredoxin reductase-like, C-terminal NADP-linked domain"/>
    <property type="match status" value="1"/>
</dbReference>
<dbReference type="PANTHER" id="PTHR47354:SF5">
    <property type="entry name" value="PROTEIN RFBI"/>
    <property type="match status" value="1"/>
</dbReference>
<dbReference type="InterPro" id="IPR017927">
    <property type="entry name" value="FAD-bd_FR_type"/>
</dbReference>